<reference evidence="2" key="2">
    <citation type="submission" date="2017-10" db="EMBL/GenBank/DDBJ databases">
        <title>Ladona fulva Genome sequencing and assembly.</title>
        <authorList>
            <person name="Murali S."/>
            <person name="Richards S."/>
            <person name="Bandaranaike D."/>
            <person name="Bellair M."/>
            <person name="Blankenburg K."/>
            <person name="Chao H."/>
            <person name="Dinh H."/>
            <person name="Doddapaneni H."/>
            <person name="Dugan-Rocha S."/>
            <person name="Elkadiri S."/>
            <person name="Gnanaolivu R."/>
            <person name="Hernandez B."/>
            <person name="Skinner E."/>
            <person name="Javaid M."/>
            <person name="Lee S."/>
            <person name="Li M."/>
            <person name="Ming W."/>
            <person name="Munidasa M."/>
            <person name="Muniz J."/>
            <person name="Nguyen L."/>
            <person name="Hughes D."/>
            <person name="Osuji N."/>
            <person name="Pu L.-L."/>
            <person name="Puazo M."/>
            <person name="Qu C."/>
            <person name="Quiroz J."/>
            <person name="Raj R."/>
            <person name="Weissenberger G."/>
            <person name="Xin Y."/>
            <person name="Zou X."/>
            <person name="Han Y."/>
            <person name="Worley K."/>
            <person name="Muzny D."/>
            <person name="Gibbs R."/>
        </authorList>
    </citation>
    <scope>NUCLEOTIDE SEQUENCE</scope>
    <source>
        <strain evidence="2">Sampled in the wild</strain>
    </source>
</reference>
<feature type="region of interest" description="Disordered" evidence="1">
    <location>
        <begin position="124"/>
        <end position="210"/>
    </location>
</feature>
<feature type="compositionally biased region" description="Low complexity" evidence="1">
    <location>
        <begin position="1"/>
        <end position="13"/>
    </location>
</feature>
<reference evidence="2" key="1">
    <citation type="submission" date="2013-04" db="EMBL/GenBank/DDBJ databases">
        <authorList>
            <person name="Qu J."/>
            <person name="Murali S.C."/>
            <person name="Bandaranaike D."/>
            <person name="Bellair M."/>
            <person name="Blankenburg K."/>
            <person name="Chao H."/>
            <person name="Dinh H."/>
            <person name="Doddapaneni H."/>
            <person name="Downs B."/>
            <person name="Dugan-Rocha S."/>
            <person name="Elkadiri S."/>
            <person name="Gnanaolivu R.D."/>
            <person name="Hernandez B."/>
            <person name="Javaid M."/>
            <person name="Jayaseelan J.C."/>
            <person name="Lee S."/>
            <person name="Li M."/>
            <person name="Ming W."/>
            <person name="Munidasa M."/>
            <person name="Muniz J."/>
            <person name="Nguyen L."/>
            <person name="Ongeri F."/>
            <person name="Osuji N."/>
            <person name="Pu L.-L."/>
            <person name="Puazo M."/>
            <person name="Qu C."/>
            <person name="Quiroz J."/>
            <person name="Raj R."/>
            <person name="Weissenberger G."/>
            <person name="Xin Y."/>
            <person name="Zou X."/>
            <person name="Han Y."/>
            <person name="Richards S."/>
            <person name="Worley K."/>
            <person name="Muzny D."/>
            <person name="Gibbs R."/>
        </authorList>
    </citation>
    <scope>NUCLEOTIDE SEQUENCE</scope>
    <source>
        <strain evidence="2">Sampled in the wild</strain>
    </source>
</reference>
<evidence type="ECO:0000256" key="1">
    <source>
        <dbReference type="SAM" id="MobiDB-lite"/>
    </source>
</evidence>
<feature type="region of interest" description="Disordered" evidence="1">
    <location>
        <begin position="1"/>
        <end position="56"/>
    </location>
</feature>
<gene>
    <name evidence="2" type="ORF">J437_LFUL000662</name>
</gene>
<evidence type="ECO:0000313" key="3">
    <source>
        <dbReference type="Proteomes" id="UP000792457"/>
    </source>
</evidence>
<dbReference type="EMBL" id="KZ308327">
    <property type="protein sequence ID" value="KAG8227562.1"/>
    <property type="molecule type" value="Genomic_DNA"/>
</dbReference>
<accession>A0A8K0K4J7</accession>
<feature type="compositionally biased region" description="Polar residues" evidence="1">
    <location>
        <begin position="30"/>
        <end position="40"/>
    </location>
</feature>
<proteinExistence type="predicted"/>
<dbReference type="AlphaFoldDB" id="A0A8K0K4J7"/>
<protein>
    <submittedName>
        <fullName evidence="2">Uncharacterized protein</fullName>
    </submittedName>
</protein>
<feature type="compositionally biased region" description="Low complexity" evidence="1">
    <location>
        <begin position="129"/>
        <end position="157"/>
    </location>
</feature>
<evidence type="ECO:0000313" key="2">
    <source>
        <dbReference type="EMBL" id="KAG8227562.1"/>
    </source>
</evidence>
<sequence length="210" mass="21696">MVQTPPVQTPTTQHIGHPPSSATIIPPHPSQQSNGCSSKVTPVAKGSPAFQRPTQPFHRAISLSSSSTITGGKAIGAGDPAAFGLRFPSVHLYGVRFMPGGNGQHPALPIPGSHAVRMSPFVLHATGHPNQSQPYSPTSSSSPSSPVVLSAPNNPSSIRAQRPHLMSVTPPKGRKQRTKSGTSSGGRSGSLSRQASVDSSHPPTPSVPEK</sequence>
<organism evidence="2 3">
    <name type="scientific">Ladona fulva</name>
    <name type="common">Scarce chaser dragonfly</name>
    <name type="synonym">Libellula fulva</name>
    <dbReference type="NCBI Taxonomy" id="123851"/>
    <lineage>
        <taxon>Eukaryota</taxon>
        <taxon>Metazoa</taxon>
        <taxon>Ecdysozoa</taxon>
        <taxon>Arthropoda</taxon>
        <taxon>Hexapoda</taxon>
        <taxon>Insecta</taxon>
        <taxon>Pterygota</taxon>
        <taxon>Palaeoptera</taxon>
        <taxon>Odonata</taxon>
        <taxon>Epiprocta</taxon>
        <taxon>Anisoptera</taxon>
        <taxon>Libelluloidea</taxon>
        <taxon>Libellulidae</taxon>
        <taxon>Ladona</taxon>
    </lineage>
</organism>
<name>A0A8K0K4J7_LADFU</name>
<comment type="caution">
    <text evidence="2">The sequence shown here is derived from an EMBL/GenBank/DDBJ whole genome shotgun (WGS) entry which is preliminary data.</text>
</comment>
<feature type="non-terminal residue" evidence="2">
    <location>
        <position position="210"/>
    </location>
</feature>
<dbReference type="Proteomes" id="UP000792457">
    <property type="component" value="Unassembled WGS sequence"/>
</dbReference>
<keyword evidence="3" id="KW-1185">Reference proteome</keyword>